<sequence length="318" mass="35474">MSVDFVFGEAGIVRIGICQQLFLNPPFILQQRMKKILLLTDFSEASRHALYFARSFFSESIADFHLLCAYPTQSDEDYSTSHLTQSVQTAFADQLQTVIADVQRQSVKGWHSFRASVLPGTLLDVVQRTLQSESYDVVILGGKKDGTNELFGNSATLLVRHLTTNMMIVPADLPIQPVHRIVLATDFSSLTNWELLQPVKDIVALKGAILTLLTIDVPGKKMIHVEQERRIRHFFDPVKPAIARLQAPSVKDGIDAYLNGHMADLLVTIPKHKGWADALSGKSTTRKLVYSPDVPVLTLYNPDSSPFTTSPLCTRSYY</sequence>
<dbReference type="KEGG" id="sli:Slin_3544"/>
<dbReference type="Pfam" id="PF00582">
    <property type="entry name" value="Usp"/>
    <property type="match status" value="1"/>
</dbReference>
<dbReference type="STRING" id="504472.Slin_3544"/>
<keyword evidence="3" id="KW-1185">Reference proteome</keyword>
<organism evidence="2 3">
    <name type="scientific">Spirosoma linguale (strain ATCC 33905 / DSM 74 / LMG 10896 / Claus 1)</name>
    <dbReference type="NCBI Taxonomy" id="504472"/>
    <lineage>
        <taxon>Bacteria</taxon>
        <taxon>Pseudomonadati</taxon>
        <taxon>Bacteroidota</taxon>
        <taxon>Cytophagia</taxon>
        <taxon>Cytophagales</taxon>
        <taxon>Cytophagaceae</taxon>
        <taxon>Spirosoma</taxon>
    </lineage>
</organism>
<reference evidence="2 3" key="1">
    <citation type="journal article" date="2010" name="Stand. Genomic Sci.">
        <title>Complete genome sequence of Spirosoma linguale type strain (1).</title>
        <authorList>
            <person name="Lail K."/>
            <person name="Sikorski J."/>
            <person name="Saunders E."/>
            <person name="Lapidus A."/>
            <person name="Glavina Del Rio T."/>
            <person name="Copeland A."/>
            <person name="Tice H."/>
            <person name="Cheng J.-F."/>
            <person name="Lucas S."/>
            <person name="Nolan M."/>
            <person name="Bruce D."/>
            <person name="Goodwin L."/>
            <person name="Pitluck S."/>
            <person name="Ivanova N."/>
            <person name="Mavromatis K."/>
            <person name="Ovchinnikova G."/>
            <person name="Pati A."/>
            <person name="Chen A."/>
            <person name="Palaniappan K."/>
            <person name="Land M."/>
            <person name="Hauser L."/>
            <person name="Chang Y.-J."/>
            <person name="Jeffries C.D."/>
            <person name="Chain P."/>
            <person name="Brettin T."/>
            <person name="Detter J.C."/>
            <person name="Schuetze A."/>
            <person name="Rohde M."/>
            <person name="Tindall B.J."/>
            <person name="Goeker M."/>
            <person name="Bristow J."/>
            <person name="Eisen J.A."/>
            <person name="Markowitz V."/>
            <person name="Hugenholtz P."/>
            <person name="Kyrpides N.C."/>
            <person name="Klenk H.-P."/>
            <person name="Chen F."/>
        </authorList>
    </citation>
    <scope>NUCLEOTIDE SEQUENCE [LARGE SCALE GENOMIC DNA]</scope>
    <source>
        <strain evidence="3">ATCC 33905 / DSM 74 / LMG 10896 / Claus 1</strain>
    </source>
</reference>
<gene>
    <name evidence="2" type="ordered locus">Slin_3544</name>
</gene>
<dbReference type="EMBL" id="CP001769">
    <property type="protein sequence ID" value="ADB39551.1"/>
    <property type="molecule type" value="Genomic_DNA"/>
</dbReference>
<feature type="domain" description="UspA" evidence="1">
    <location>
        <begin position="33"/>
        <end position="170"/>
    </location>
</feature>
<accession>D2QQB8</accession>
<evidence type="ECO:0000313" key="2">
    <source>
        <dbReference type="EMBL" id="ADB39551.1"/>
    </source>
</evidence>
<dbReference type="RefSeq" id="WP_012928072.1">
    <property type="nucleotide sequence ID" value="NC_013730.1"/>
</dbReference>
<protein>
    <recommendedName>
        <fullName evidence="1">UspA domain-containing protein</fullName>
    </recommendedName>
</protein>
<dbReference type="CDD" id="cd00293">
    <property type="entry name" value="USP-like"/>
    <property type="match status" value="1"/>
</dbReference>
<evidence type="ECO:0000313" key="3">
    <source>
        <dbReference type="Proteomes" id="UP000002028"/>
    </source>
</evidence>
<dbReference type="eggNOG" id="COG0589">
    <property type="taxonomic scope" value="Bacteria"/>
</dbReference>
<evidence type="ECO:0000259" key="1">
    <source>
        <dbReference type="Pfam" id="PF00582"/>
    </source>
</evidence>
<dbReference type="SUPFAM" id="SSF52402">
    <property type="entry name" value="Adenine nucleotide alpha hydrolases-like"/>
    <property type="match status" value="2"/>
</dbReference>
<dbReference type="Proteomes" id="UP000002028">
    <property type="component" value="Chromosome"/>
</dbReference>
<dbReference type="Gene3D" id="3.40.50.12370">
    <property type="match status" value="1"/>
</dbReference>
<name>D2QQB8_SPILD</name>
<dbReference type="InterPro" id="IPR006016">
    <property type="entry name" value="UspA"/>
</dbReference>
<dbReference type="HOGENOM" id="CLU_049301_2_4_10"/>
<dbReference type="AlphaFoldDB" id="D2QQB8"/>
<proteinExistence type="predicted"/>